<dbReference type="AlphaFoldDB" id="W6ZXB6"/>
<dbReference type="Proteomes" id="UP000030640">
    <property type="component" value="Unassembled WGS sequence"/>
</dbReference>
<keyword evidence="2" id="KW-0812">Transmembrane</keyword>
<feature type="transmembrane region" description="Helical" evidence="2">
    <location>
        <begin position="448"/>
        <end position="472"/>
    </location>
</feature>
<dbReference type="VEuPathDB" id="PlasmoDB:C922_05666"/>
<gene>
    <name evidence="3" type="ORF">C922_05666</name>
</gene>
<sequence length="516" mass="57317">MQSALNVGWRLDDWGKHHKSWGYANSSSGNCSTTNRIPYCYPSLLKKGNSRWEGLNEWLNKVLIEPETGIWGREFDPNIESGVKDNDQNSLTWGQLLDKIIDKLQSNQLVGTPKEQRKWIWTGPEWYTVLTENGIETKDWEKTEHGKKLLIVVVCIVTGLIDSMSEGGSSYPNRCSMCQSVDKGLMNSRNQWKSWFSRGSSAAETSTSECKPDNVRETCGEAAMSLIITVYKALSALCPNCGNYYIDPWVRDSHEEILNHNWYYCRIHQANLSCDKCPRPTTEKDILWMRPHEELRRRKQCHSSSKSQGSELGASKSHEMNQDEAGGEKVNKQEEHTKPKSPLSEMSVSKAERNLTGESLVSNVSKSGGQGRDKVEVSQSRSPRGAPKSGRDLAKTETGYPSNQRGNNTTEWQKGDHGVSGFRGGSEQKMVPESGGKQGPSSSEEGGAFVPSIVAGIFGVVLLGVAGAYGIFRIWGPQRGRGKAKRVIRKIEKVSYGVTKGSEQDRINISVLPIPA</sequence>
<feature type="compositionally biased region" description="Polar residues" evidence="1">
    <location>
        <begin position="399"/>
        <end position="412"/>
    </location>
</feature>
<proteinExistence type="predicted"/>
<evidence type="ECO:0000256" key="2">
    <source>
        <dbReference type="SAM" id="Phobius"/>
    </source>
</evidence>
<dbReference type="EMBL" id="KI965587">
    <property type="protein sequence ID" value="EUD63953.1"/>
    <property type="molecule type" value="Genomic_DNA"/>
</dbReference>
<keyword evidence="4" id="KW-1185">Reference proteome</keyword>
<evidence type="ECO:0000313" key="3">
    <source>
        <dbReference type="EMBL" id="EUD63953.1"/>
    </source>
</evidence>
<accession>W6ZXB6</accession>
<reference evidence="3 4" key="1">
    <citation type="submission" date="2013-02" db="EMBL/GenBank/DDBJ databases">
        <title>The Genome Sequence of Plasmodium inui San Antonio 1.</title>
        <authorList>
            <consortium name="The Broad Institute Genome Sequencing Platform"/>
            <consortium name="The Broad Institute Genome Sequencing Center for Infectious Disease"/>
            <person name="Neafsey D."/>
            <person name="Cheeseman I."/>
            <person name="Volkman S."/>
            <person name="Adams J."/>
            <person name="Walker B."/>
            <person name="Young S.K."/>
            <person name="Zeng Q."/>
            <person name="Gargeya S."/>
            <person name="Fitzgerald M."/>
            <person name="Haas B."/>
            <person name="Abouelleil A."/>
            <person name="Alvarado L."/>
            <person name="Arachchi H.M."/>
            <person name="Berlin A.M."/>
            <person name="Chapman S.B."/>
            <person name="Dewar J."/>
            <person name="Goldberg J."/>
            <person name="Griggs A."/>
            <person name="Gujja S."/>
            <person name="Hansen M."/>
            <person name="Howarth C."/>
            <person name="Imamovic A."/>
            <person name="Larimer J."/>
            <person name="McCowan C."/>
            <person name="Murphy C."/>
            <person name="Neiman D."/>
            <person name="Pearson M."/>
            <person name="Priest M."/>
            <person name="Roberts A."/>
            <person name="Saif S."/>
            <person name="Shea T."/>
            <person name="Sisk P."/>
            <person name="Sykes S."/>
            <person name="Wortman J."/>
            <person name="Nusbaum C."/>
            <person name="Birren B."/>
        </authorList>
    </citation>
    <scope>NUCLEOTIDE SEQUENCE [LARGE SCALE GENOMIC DNA]</scope>
    <source>
        <strain evidence="3 4">San Antonio 1</strain>
    </source>
</reference>
<dbReference type="RefSeq" id="XP_008819459.1">
    <property type="nucleotide sequence ID" value="XM_008821237.1"/>
</dbReference>
<feature type="region of interest" description="Disordered" evidence="1">
    <location>
        <begin position="288"/>
        <end position="445"/>
    </location>
</feature>
<feature type="compositionally biased region" description="Basic and acidic residues" evidence="1">
    <location>
        <begin position="316"/>
        <end position="338"/>
    </location>
</feature>
<evidence type="ECO:0000256" key="1">
    <source>
        <dbReference type="SAM" id="MobiDB-lite"/>
    </source>
</evidence>
<dbReference type="GeneID" id="20040940"/>
<evidence type="ECO:0000313" key="4">
    <source>
        <dbReference type="Proteomes" id="UP000030640"/>
    </source>
</evidence>
<protein>
    <submittedName>
        <fullName evidence="3">Uncharacterized protein</fullName>
    </submittedName>
</protein>
<keyword evidence="2" id="KW-0472">Membrane</keyword>
<feature type="compositionally biased region" description="Polar residues" evidence="1">
    <location>
        <begin position="356"/>
        <end position="367"/>
    </location>
</feature>
<keyword evidence="2" id="KW-1133">Transmembrane helix</keyword>
<organism evidence="3 4">
    <name type="scientific">Plasmodium inui San Antonio 1</name>
    <dbReference type="NCBI Taxonomy" id="1237626"/>
    <lineage>
        <taxon>Eukaryota</taxon>
        <taxon>Sar</taxon>
        <taxon>Alveolata</taxon>
        <taxon>Apicomplexa</taxon>
        <taxon>Aconoidasida</taxon>
        <taxon>Haemosporida</taxon>
        <taxon>Plasmodiidae</taxon>
        <taxon>Plasmodium</taxon>
        <taxon>Plasmodium (Plasmodium)</taxon>
    </lineage>
</organism>
<name>W6ZXB6_9APIC</name>